<dbReference type="EMBL" id="KV875107">
    <property type="protein sequence ID" value="OIW23313.1"/>
    <property type="molecule type" value="Genomic_DNA"/>
</dbReference>
<gene>
    <name evidence="1" type="ORF">CONLIGDRAFT_686753</name>
</gene>
<keyword evidence="2" id="KW-1185">Reference proteome</keyword>
<dbReference type="Proteomes" id="UP000182658">
    <property type="component" value="Unassembled WGS sequence"/>
</dbReference>
<accession>A0A1J7IQC8</accession>
<organism evidence="1 2">
    <name type="scientific">Coniochaeta ligniaria NRRL 30616</name>
    <dbReference type="NCBI Taxonomy" id="1408157"/>
    <lineage>
        <taxon>Eukaryota</taxon>
        <taxon>Fungi</taxon>
        <taxon>Dikarya</taxon>
        <taxon>Ascomycota</taxon>
        <taxon>Pezizomycotina</taxon>
        <taxon>Sordariomycetes</taxon>
        <taxon>Sordariomycetidae</taxon>
        <taxon>Coniochaetales</taxon>
        <taxon>Coniochaetaceae</taxon>
        <taxon>Coniochaeta</taxon>
    </lineage>
</organism>
<reference evidence="1 2" key="1">
    <citation type="submission" date="2016-10" db="EMBL/GenBank/DDBJ databases">
        <title>Draft genome sequence of Coniochaeta ligniaria NRRL30616, a lignocellulolytic fungus for bioabatement of inhibitors in plant biomass hydrolysates.</title>
        <authorList>
            <consortium name="DOE Joint Genome Institute"/>
            <person name="Jimenez D.J."/>
            <person name="Hector R.E."/>
            <person name="Riley R."/>
            <person name="Sun H."/>
            <person name="Grigoriev I.V."/>
            <person name="Van Elsas J.D."/>
            <person name="Nichols N.N."/>
        </authorList>
    </citation>
    <scope>NUCLEOTIDE SEQUENCE [LARGE SCALE GENOMIC DNA]</scope>
    <source>
        <strain evidence="1 2">NRRL 30616</strain>
    </source>
</reference>
<evidence type="ECO:0000313" key="2">
    <source>
        <dbReference type="Proteomes" id="UP000182658"/>
    </source>
</evidence>
<evidence type="ECO:0000313" key="1">
    <source>
        <dbReference type="EMBL" id="OIW23313.1"/>
    </source>
</evidence>
<protein>
    <submittedName>
        <fullName evidence="1">Uncharacterized protein</fullName>
    </submittedName>
</protein>
<name>A0A1J7IQC8_9PEZI</name>
<proteinExistence type="predicted"/>
<dbReference type="InParanoid" id="A0A1J7IQC8"/>
<sequence>MLSGTGLGVGQHVVDQVNKLARRAATSGGKTGGGSKGFSFRKKVHRVLPESWKDKINMYFLNRDEEVKNVSWGEFSAYLFKALERVILRFRILHGSHTAHPRLTWRGMSRKTRSIRLHYILQIRLVQLFTFLPELLIETFGDRMYQIHGFKS</sequence>
<dbReference type="AlphaFoldDB" id="A0A1J7IQC8"/>